<dbReference type="GO" id="GO:0006623">
    <property type="term" value="P:protein targeting to vacuole"/>
    <property type="evidence" value="ECO:0007669"/>
    <property type="project" value="UniProtKB-UniRule"/>
</dbReference>
<keyword evidence="9" id="KW-1185">Reference proteome</keyword>
<dbReference type="InterPro" id="IPR043971">
    <property type="entry name" value="FUZ/MON1/HPS1_longin_2"/>
</dbReference>
<dbReference type="GO" id="GO:0035658">
    <property type="term" value="C:Mon1-Ccz1 complex"/>
    <property type="evidence" value="ECO:0007669"/>
    <property type="project" value="TreeGrafter"/>
</dbReference>
<keyword evidence="3" id="KW-0967">Endosome</keyword>
<feature type="domain" description="FUZ/MON1/HPS1 first Longin" evidence="5">
    <location>
        <begin position="89"/>
        <end position="213"/>
    </location>
</feature>
<name>A0AAD4M9A1_9AGAM</name>
<proteinExistence type="inferred from homology"/>
<feature type="compositionally biased region" description="Basic residues" evidence="4">
    <location>
        <begin position="40"/>
        <end position="49"/>
    </location>
</feature>
<evidence type="ECO:0000313" key="8">
    <source>
        <dbReference type="EMBL" id="KAI0304424.1"/>
    </source>
</evidence>
<feature type="domain" description="FUZ/MON1/HPS1 third Longin" evidence="7">
    <location>
        <begin position="424"/>
        <end position="527"/>
    </location>
</feature>
<dbReference type="GO" id="GO:0000329">
    <property type="term" value="C:fungal-type vacuole membrane"/>
    <property type="evidence" value="ECO:0007669"/>
    <property type="project" value="TreeGrafter"/>
</dbReference>
<dbReference type="PANTHER" id="PTHR13027">
    <property type="entry name" value="SAND PROTEIN-RELATED"/>
    <property type="match status" value="1"/>
</dbReference>
<evidence type="ECO:0000256" key="4">
    <source>
        <dbReference type="SAM" id="MobiDB-lite"/>
    </source>
</evidence>
<evidence type="ECO:0000313" key="9">
    <source>
        <dbReference type="Proteomes" id="UP001203297"/>
    </source>
</evidence>
<dbReference type="PANTHER" id="PTHR13027:SF7">
    <property type="entry name" value="VACUOLAR FUSION PROTEIN MON1 HOMOLOG"/>
    <property type="match status" value="1"/>
</dbReference>
<comment type="similarity">
    <text evidence="3">Belongs to the MON1/SAND family.</text>
</comment>
<dbReference type="GO" id="GO:0032585">
    <property type="term" value="C:multivesicular body membrane"/>
    <property type="evidence" value="ECO:0007669"/>
    <property type="project" value="UniProtKB-SubCell"/>
</dbReference>
<feature type="region of interest" description="Disordered" evidence="4">
    <location>
        <begin position="26"/>
        <end position="67"/>
    </location>
</feature>
<comment type="caution">
    <text evidence="8">The sequence shown here is derived from an EMBL/GenBank/DDBJ whole genome shotgun (WGS) entry which is preliminary data.</text>
</comment>
<keyword evidence="3" id="KW-0926">Vacuole</keyword>
<dbReference type="Pfam" id="PF19037">
    <property type="entry name" value="Fuz_longin_2"/>
    <property type="match status" value="1"/>
</dbReference>
<accession>A0AAD4M9A1</accession>
<organism evidence="8 9">
    <name type="scientific">Multifurca ochricompacta</name>
    <dbReference type="NCBI Taxonomy" id="376703"/>
    <lineage>
        <taxon>Eukaryota</taxon>
        <taxon>Fungi</taxon>
        <taxon>Dikarya</taxon>
        <taxon>Basidiomycota</taxon>
        <taxon>Agaricomycotina</taxon>
        <taxon>Agaricomycetes</taxon>
        <taxon>Russulales</taxon>
        <taxon>Russulaceae</taxon>
        <taxon>Multifurca</taxon>
    </lineage>
</organism>
<keyword evidence="3" id="KW-0472">Membrane</keyword>
<evidence type="ECO:0000259" key="6">
    <source>
        <dbReference type="Pfam" id="PF19037"/>
    </source>
</evidence>
<comment type="subcellular location">
    <subcellularLocation>
        <location evidence="3">Endosome</location>
        <location evidence="3">Multivesicular body membrane</location>
        <topology evidence="3">Peripheral membrane protein</topology>
    </subcellularLocation>
    <subcellularLocation>
        <location evidence="1 3">Prevacuolar compartment membrane</location>
        <topology evidence="1 3">Peripheral membrane protein</topology>
    </subcellularLocation>
    <subcellularLocation>
        <location evidence="3">Vacuole membrane</location>
        <topology evidence="3">Peripheral membrane protein</topology>
    </subcellularLocation>
</comment>
<dbReference type="GO" id="GO:0016192">
    <property type="term" value="P:vesicle-mediated transport"/>
    <property type="evidence" value="ECO:0007669"/>
    <property type="project" value="InterPro"/>
</dbReference>
<evidence type="ECO:0000256" key="2">
    <source>
        <dbReference type="ARBA" id="ARBA00018132"/>
    </source>
</evidence>
<dbReference type="PRINTS" id="PR01546">
    <property type="entry name" value="YEAST73DUF"/>
</dbReference>
<feature type="domain" description="FUZ/MON1/HPS1 second Longin" evidence="6">
    <location>
        <begin position="252"/>
        <end position="324"/>
    </location>
</feature>
<evidence type="ECO:0000259" key="7">
    <source>
        <dbReference type="Pfam" id="PF19038"/>
    </source>
</evidence>
<dbReference type="Pfam" id="PF19038">
    <property type="entry name" value="Fuz_longin_3"/>
    <property type="match status" value="1"/>
</dbReference>
<keyword evidence="3" id="KW-0813">Transport</keyword>
<evidence type="ECO:0000256" key="3">
    <source>
        <dbReference type="RuleBase" id="RU367048"/>
    </source>
</evidence>
<keyword evidence="3" id="KW-0072">Autophagy</keyword>
<evidence type="ECO:0000256" key="1">
    <source>
        <dbReference type="ARBA" id="ARBA00004380"/>
    </source>
</evidence>
<dbReference type="InterPro" id="IPR043970">
    <property type="entry name" value="FUZ/MON1/HPS1_longin_3"/>
</dbReference>
<gene>
    <name evidence="8" type="ORF">B0F90DRAFT_1809255</name>
</gene>
<reference evidence="8" key="1">
    <citation type="journal article" date="2022" name="New Phytol.">
        <title>Evolutionary transition to the ectomycorrhizal habit in the genomes of a hyperdiverse lineage of mushroom-forming fungi.</title>
        <authorList>
            <person name="Looney B."/>
            <person name="Miyauchi S."/>
            <person name="Morin E."/>
            <person name="Drula E."/>
            <person name="Courty P.E."/>
            <person name="Kohler A."/>
            <person name="Kuo A."/>
            <person name="LaButti K."/>
            <person name="Pangilinan J."/>
            <person name="Lipzen A."/>
            <person name="Riley R."/>
            <person name="Andreopoulos W."/>
            <person name="He G."/>
            <person name="Johnson J."/>
            <person name="Nolan M."/>
            <person name="Tritt A."/>
            <person name="Barry K.W."/>
            <person name="Grigoriev I.V."/>
            <person name="Nagy L.G."/>
            <person name="Hibbett D."/>
            <person name="Henrissat B."/>
            <person name="Matheny P.B."/>
            <person name="Labbe J."/>
            <person name="Martin F.M."/>
        </authorList>
    </citation>
    <scope>NUCLEOTIDE SEQUENCE</scope>
    <source>
        <strain evidence="8">BPL690</strain>
    </source>
</reference>
<dbReference type="AlphaFoldDB" id="A0AAD4M9A1"/>
<protein>
    <recommendedName>
        <fullName evidence="2 3">Vacuolar fusion protein MON1</fullName>
    </recommendedName>
</protein>
<dbReference type="InterPro" id="IPR043972">
    <property type="entry name" value="FUZ/MON1/HPS1_longin_1"/>
</dbReference>
<comment type="function">
    <text evidence="3">Required for multiple vacuole delivery pathways including the cytoplasm to vacuole transport (Cvt), autophagy, pexophagy and endocytosis.</text>
</comment>
<evidence type="ECO:0000259" key="5">
    <source>
        <dbReference type="Pfam" id="PF19036"/>
    </source>
</evidence>
<dbReference type="EMBL" id="WTXG01000007">
    <property type="protein sequence ID" value="KAI0304424.1"/>
    <property type="molecule type" value="Genomic_DNA"/>
</dbReference>
<keyword evidence="3" id="KW-0653">Protein transport</keyword>
<dbReference type="GO" id="GO:0006914">
    <property type="term" value="P:autophagy"/>
    <property type="evidence" value="ECO:0007669"/>
    <property type="project" value="UniProtKB-UniRule"/>
</dbReference>
<dbReference type="Proteomes" id="UP001203297">
    <property type="component" value="Unassembled WGS sequence"/>
</dbReference>
<sequence length="538" mass="60078">MSDGILVPEADAEVGMVDAEVGGAYVRDSTSSGDEESKRALRNHPRRTLSKKDSYTDADVASRRSRRRKTSVDVDEVSLELGDAFPPRQYFVLTDAGKPVFTSRSFDHDSDDLASTIGIMQALISVFLDDGDKLRCINAGNTRINILMRSPLYYACVSSWGEPESVTRSHLEYLHLQVLSVVTVTQLRRIFERRTNFDLRRLLGGSEVLIHSLLDRVETDMAMGTSSLHCLKLDSVVRSRAANHLIPSSKMKDLLYLILVAQGRVITLARPKKHSIHPADLHILTNTAHSPSIINSSASASWLPLCLPKYNPSGFVNVFVTFLQSEKQYQDSGASAPESKVKPRMSLLGDSTFPSPAEEGDTPKADPFLYRRDGSLSTDVGLVCVTANGDFEAIRAWCGVVTGYRESHSRWLTEYSVADLSIPGLRHFIYKSRAHVQITTPIYEEPYDNINERRRLITLYQLLHDGIHARSGQDLPLKLQYIRTEKEAVMGWITQPFEMYIAVSHGLPKSAVISAANAVARWVKKEEGRLFLRDAPIF</sequence>
<dbReference type="InterPro" id="IPR004353">
    <property type="entry name" value="Mon1"/>
</dbReference>
<dbReference type="Pfam" id="PF19036">
    <property type="entry name" value="Fuz_longin_1"/>
    <property type="match status" value="1"/>
</dbReference>